<evidence type="ECO:0000313" key="5">
    <source>
        <dbReference type="Proteomes" id="UP000223913"/>
    </source>
</evidence>
<evidence type="ECO:0000259" key="3">
    <source>
        <dbReference type="PROSITE" id="PS50930"/>
    </source>
</evidence>
<evidence type="ECO:0000313" key="4">
    <source>
        <dbReference type="EMBL" id="PHN05898.1"/>
    </source>
</evidence>
<dbReference type="SMART" id="SM00850">
    <property type="entry name" value="LytTR"/>
    <property type="match status" value="1"/>
</dbReference>
<dbReference type="PANTHER" id="PTHR37299:SF1">
    <property type="entry name" value="STAGE 0 SPORULATION PROTEIN A HOMOLOG"/>
    <property type="match status" value="1"/>
</dbReference>
<dbReference type="InterPro" id="IPR001789">
    <property type="entry name" value="Sig_transdc_resp-reg_receiver"/>
</dbReference>
<dbReference type="Pfam" id="PF00072">
    <property type="entry name" value="Response_reg"/>
    <property type="match status" value="1"/>
</dbReference>
<dbReference type="GO" id="GO:0003677">
    <property type="term" value="F:DNA binding"/>
    <property type="evidence" value="ECO:0007669"/>
    <property type="project" value="UniProtKB-KW"/>
</dbReference>
<dbReference type="InterPro" id="IPR007492">
    <property type="entry name" value="LytTR_DNA-bd_dom"/>
</dbReference>
<evidence type="ECO:0000256" key="1">
    <source>
        <dbReference type="PROSITE-ProRule" id="PRU00169"/>
    </source>
</evidence>
<dbReference type="PROSITE" id="PS50930">
    <property type="entry name" value="HTH_LYTTR"/>
    <property type="match status" value="1"/>
</dbReference>
<feature type="domain" description="Response regulatory" evidence="2">
    <location>
        <begin position="4"/>
        <end position="115"/>
    </location>
</feature>
<dbReference type="PANTHER" id="PTHR37299">
    <property type="entry name" value="TRANSCRIPTIONAL REGULATOR-RELATED"/>
    <property type="match status" value="1"/>
</dbReference>
<reference evidence="4 5" key="1">
    <citation type="submission" date="2017-10" db="EMBL/GenBank/DDBJ databases">
        <title>The draft genome sequence of Lewinella nigricans NBRC 102662.</title>
        <authorList>
            <person name="Wang K."/>
        </authorList>
    </citation>
    <scope>NUCLEOTIDE SEQUENCE [LARGE SCALE GENOMIC DNA]</scope>
    <source>
        <strain evidence="4 5">NBRC 102662</strain>
    </source>
</reference>
<dbReference type="PROSITE" id="PS50110">
    <property type="entry name" value="RESPONSE_REGULATORY"/>
    <property type="match status" value="1"/>
</dbReference>
<dbReference type="OrthoDB" id="1646880at2"/>
<dbReference type="RefSeq" id="WP_099150491.1">
    <property type="nucleotide sequence ID" value="NZ_PDUD01000019.1"/>
</dbReference>
<evidence type="ECO:0000259" key="2">
    <source>
        <dbReference type="PROSITE" id="PS50110"/>
    </source>
</evidence>
<keyword evidence="5" id="KW-1185">Reference proteome</keyword>
<feature type="domain" description="HTH LytTR-type" evidence="3">
    <location>
        <begin position="174"/>
        <end position="247"/>
    </location>
</feature>
<proteinExistence type="predicted"/>
<feature type="modified residue" description="4-aspartylphosphate" evidence="1">
    <location>
        <position position="55"/>
    </location>
</feature>
<dbReference type="EMBL" id="PDUD01000019">
    <property type="protein sequence ID" value="PHN05898.1"/>
    <property type="molecule type" value="Genomic_DNA"/>
</dbReference>
<dbReference type="GO" id="GO:0000156">
    <property type="term" value="F:phosphorelay response regulator activity"/>
    <property type="evidence" value="ECO:0007669"/>
    <property type="project" value="InterPro"/>
</dbReference>
<organism evidence="4 5">
    <name type="scientific">Flavilitoribacter nigricans (strain ATCC 23147 / DSM 23189 / NBRC 102662 / NCIMB 1420 / SS-2)</name>
    <name type="common">Lewinella nigricans</name>
    <dbReference type="NCBI Taxonomy" id="1122177"/>
    <lineage>
        <taxon>Bacteria</taxon>
        <taxon>Pseudomonadati</taxon>
        <taxon>Bacteroidota</taxon>
        <taxon>Saprospiria</taxon>
        <taxon>Saprospirales</taxon>
        <taxon>Lewinellaceae</taxon>
        <taxon>Flavilitoribacter</taxon>
    </lineage>
</organism>
<dbReference type="InterPro" id="IPR046947">
    <property type="entry name" value="LytR-like"/>
</dbReference>
<dbReference type="Gene3D" id="2.40.50.1020">
    <property type="entry name" value="LytTr DNA-binding domain"/>
    <property type="match status" value="1"/>
</dbReference>
<dbReference type="InterPro" id="IPR011006">
    <property type="entry name" value="CheY-like_superfamily"/>
</dbReference>
<keyword evidence="4" id="KW-0238">DNA-binding</keyword>
<dbReference type="SMART" id="SM00448">
    <property type="entry name" value="REC"/>
    <property type="match status" value="1"/>
</dbReference>
<keyword evidence="1" id="KW-0597">Phosphoprotein</keyword>
<dbReference type="AlphaFoldDB" id="A0A2D0NBZ0"/>
<accession>A0A2D0NBZ0</accession>
<dbReference type="Proteomes" id="UP000223913">
    <property type="component" value="Unassembled WGS sequence"/>
</dbReference>
<sequence>MKLRCLVVDDERLARNLLEENIRQLPFLELAGSCKNAFEAMDALAAGGVDLVFLDIQMPGMTGTKLLRSLPEKPLVIFVTAYDHYAVESYDLEVVDYLMKPVSLERFTKAAYRAYEIYKQKQILSKIPLQPAVATAPAPKEPAPTSFFVHVEYALVKINIPDVCHVESMKDYVKIYLETAKKPVITKSTLKAIEEKLPSDGFMRVHKSFIVNLEKIESIRNQQIQIGEHEIPFSDTHREELLQRLNYQK</sequence>
<comment type="caution">
    <text evidence="4">The sequence shown here is derived from an EMBL/GenBank/DDBJ whole genome shotgun (WGS) entry which is preliminary data.</text>
</comment>
<dbReference type="SUPFAM" id="SSF52172">
    <property type="entry name" value="CheY-like"/>
    <property type="match status" value="1"/>
</dbReference>
<name>A0A2D0NBZ0_FLAN2</name>
<protein>
    <submittedName>
        <fullName evidence="4">DNA-binding response regulator</fullName>
    </submittedName>
</protein>
<gene>
    <name evidence="4" type="ORF">CRP01_13020</name>
</gene>
<dbReference type="Pfam" id="PF04397">
    <property type="entry name" value="LytTR"/>
    <property type="match status" value="1"/>
</dbReference>
<dbReference type="Gene3D" id="3.40.50.2300">
    <property type="match status" value="1"/>
</dbReference>